<keyword evidence="1" id="KW-0472">Membrane</keyword>
<dbReference type="Proteomes" id="UP000683139">
    <property type="component" value="Unassembled WGS sequence"/>
</dbReference>
<keyword evidence="1" id="KW-1133">Transmembrane helix</keyword>
<feature type="transmembrane region" description="Helical" evidence="1">
    <location>
        <begin position="114"/>
        <end position="135"/>
    </location>
</feature>
<reference evidence="2" key="1">
    <citation type="submission" date="2021-03" db="EMBL/GenBank/DDBJ databases">
        <title>Antimicrobial resistance genes in bacteria isolated from Japanese honey, and their potential for conferring macrolide and lincosamide resistance in the American foulbrood pathogen Paenibacillus larvae.</title>
        <authorList>
            <person name="Okamoto M."/>
            <person name="Kumagai M."/>
            <person name="Kanamori H."/>
            <person name="Takamatsu D."/>
        </authorList>
    </citation>
    <scope>NUCLEOTIDE SEQUENCE</scope>
    <source>
        <strain evidence="2">J40TS1</strain>
    </source>
</reference>
<evidence type="ECO:0000313" key="3">
    <source>
        <dbReference type="Proteomes" id="UP000683139"/>
    </source>
</evidence>
<feature type="transmembrane region" description="Helical" evidence="1">
    <location>
        <begin position="89"/>
        <end position="107"/>
    </location>
</feature>
<organism evidence="2 3">
    <name type="scientific">Paenibacillus montaniterrae</name>
    <dbReference type="NCBI Taxonomy" id="429341"/>
    <lineage>
        <taxon>Bacteria</taxon>
        <taxon>Bacillati</taxon>
        <taxon>Bacillota</taxon>
        <taxon>Bacilli</taxon>
        <taxon>Bacillales</taxon>
        <taxon>Paenibacillaceae</taxon>
        <taxon>Paenibacillus</taxon>
    </lineage>
</organism>
<proteinExistence type="predicted"/>
<evidence type="ECO:0008006" key="4">
    <source>
        <dbReference type="Google" id="ProtNLM"/>
    </source>
</evidence>
<accession>A0A919YRK1</accession>
<keyword evidence="1" id="KW-0812">Transmembrane</keyword>
<name>A0A919YRK1_9BACL</name>
<feature type="transmembrane region" description="Helical" evidence="1">
    <location>
        <begin position="141"/>
        <end position="161"/>
    </location>
</feature>
<evidence type="ECO:0000256" key="1">
    <source>
        <dbReference type="SAM" id="Phobius"/>
    </source>
</evidence>
<protein>
    <recommendedName>
        <fullName evidence="4">DUF5668 domain-containing protein</fullName>
    </recommendedName>
</protein>
<sequence>MVKKAIIGPVLLLIGLYFLLNPAGEMSPGYIFAHFWPTLFVIPLGLFFHWMHFSMLSRKGVGLLVPGGILLVSGIFCQIAMLMNNWGSIWPGFLLAAAAGLFELYWFGGRNKWLLIPIYILTILSMLFFVVFSIGNLMSETFLGQPILAIVLVLAGFVLMMSRKKST</sequence>
<feature type="transmembrane region" description="Helical" evidence="1">
    <location>
        <begin position="30"/>
        <end position="51"/>
    </location>
</feature>
<dbReference type="AlphaFoldDB" id="A0A919YRK1"/>
<comment type="caution">
    <text evidence="2">The sequence shown here is derived from an EMBL/GenBank/DDBJ whole genome shotgun (WGS) entry which is preliminary data.</text>
</comment>
<feature type="transmembrane region" description="Helical" evidence="1">
    <location>
        <begin position="63"/>
        <end position="83"/>
    </location>
</feature>
<feature type="transmembrane region" description="Helical" evidence="1">
    <location>
        <begin position="5"/>
        <end position="24"/>
    </location>
</feature>
<dbReference type="EMBL" id="BOSE01000002">
    <property type="protein sequence ID" value="GIP15648.1"/>
    <property type="molecule type" value="Genomic_DNA"/>
</dbReference>
<keyword evidence="3" id="KW-1185">Reference proteome</keyword>
<evidence type="ECO:0000313" key="2">
    <source>
        <dbReference type="EMBL" id="GIP15648.1"/>
    </source>
</evidence>
<gene>
    <name evidence="2" type="ORF">J40TS1_12900</name>
</gene>
<dbReference type="RefSeq" id="WP_213513936.1">
    <property type="nucleotide sequence ID" value="NZ_BOSE01000002.1"/>
</dbReference>